<dbReference type="RefSeq" id="WP_377306997.1">
    <property type="nucleotide sequence ID" value="NZ_JBHSMK010000015.1"/>
</dbReference>
<dbReference type="SUPFAM" id="SSF51126">
    <property type="entry name" value="Pectin lyase-like"/>
    <property type="match status" value="1"/>
</dbReference>
<dbReference type="InterPro" id="IPR006626">
    <property type="entry name" value="PbH1"/>
</dbReference>
<keyword evidence="3" id="KW-1185">Reference proteome</keyword>
<dbReference type="Pfam" id="PF13229">
    <property type="entry name" value="Beta_helix"/>
    <property type="match status" value="1"/>
</dbReference>
<dbReference type="Proteomes" id="UP001596013">
    <property type="component" value="Unassembled WGS sequence"/>
</dbReference>
<dbReference type="Gene3D" id="2.160.20.10">
    <property type="entry name" value="Single-stranded right-handed beta-helix, Pectin lyase-like"/>
    <property type="match status" value="1"/>
</dbReference>
<dbReference type="InterPro" id="IPR039448">
    <property type="entry name" value="Beta_helix"/>
</dbReference>
<name>A0ABW0JRB1_9GAMM</name>
<dbReference type="SMART" id="SM00710">
    <property type="entry name" value="PbH1"/>
    <property type="match status" value="4"/>
</dbReference>
<comment type="caution">
    <text evidence="2">The sequence shown here is derived from an EMBL/GenBank/DDBJ whole genome shotgun (WGS) entry which is preliminary data.</text>
</comment>
<feature type="non-terminal residue" evidence="2">
    <location>
        <position position="1"/>
    </location>
</feature>
<dbReference type="InterPro" id="IPR011050">
    <property type="entry name" value="Pectin_lyase_fold/virulence"/>
</dbReference>
<accession>A0ABW0JRB1</accession>
<proteinExistence type="predicted"/>
<organism evidence="2 3">
    <name type="scientific">Rhodanobacter umsongensis</name>
    <dbReference type="NCBI Taxonomy" id="633153"/>
    <lineage>
        <taxon>Bacteria</taxon>
        <taxon>Pseudomonadati</taxon>
        <taxon>Pseudomonadota</taxon>
        <taxon>Gammaproteobacteria</taxon>
        <taxon>Lysobacterales</taxon>
        <taxon>Rhodanobacteraceae</taxon>
        <taxon>Rhodanobacter</taxon>
    </lineage>
</organism>
<dbReference type="EMBL" id="JBHSMK010000015">
    <property type="protein sequence ID" value="MFC5438376.1"/>
    <property type="molecule type" value="Genomic_DNA"/>
</dbReference>
<sequence length="166" mass="18016">GLSFGPVDRVYVYNSTFSNTHGTKPEHGIDIEPQSQGLSRNIRIEASRMIGNKGNGLEMSANVSGVVLASNTLKGNHGYGVYIRATANSASITGNLITENDFDGIYLTSPAHDVRIASNKIIYNSTRWFVTNQKSIYTLTSSPRDLDIDPRARNISLSGNTLSPKP</sequence>
<protein>
    <submittedName>
        <fullName evidence="2">Right-handed parallel beta-helix repeat-containing protein</fullName>
    </submittedName>
</protein>
<evidence type="ECO:0000313" key="3">
    <source>
        <dbReference type="Proteomes" id="UP001596013"/>
    </source>
</evidence>
<reference evidence="3" key="1">
    <citation type="journal article" date="2019" name="Int. J. Syst. Evol. Microbiol.">
        <title>The Global Catalogue of Microorganisms (GCM) 10K type strain sequencing project: providing services to taxonomists for standard genome sequencing and annotation.</title>
        <authorList>
            <consortium name="The Broad Institute Genomics Platform"/>
            <consortium name="The Broad Institute Genome Sequencing Center for Infectious Disease"/>
            <person name="Wu L."/>
            <person name="Ma J."/>
        </authorList>
    </citation>
    <scope>NUCLEOTIDE SEQUENCE [LARGE SCALE GENOMIC DNA]</scope>
    <source>
        <strain evidence="3">JCM 17130</strain>
    </source>
</reference>
<evidence type="ECO:0000259" key="1">
    <source>
        <dbReference type="Pfam" id="PF13229"/>
    </source>
</evidence>
<gene>
    <name evidence="2" type="ORF">ACFPME_17590</name>
</gene>
<dbReference type="InterPro" id="IPR012334">
    <property type="entry name" value="Pectin_lyas_fold"/>
</dbReference>
<evidence type="ECO:0000313" key="2">
    <source>
        <dbReference type="EMBL" id="MFC5438376.1"/>
    </source>
</evidence>
<feature type="domain" description="Right handed beta helix" evidence="1">
    <location>
        <begin position="8"/>
        <end position="135"/>
    </location>
</feature>